<keyword evidence="2" id="KW-0472">Membrane</keyword>
<sequence length="77" mass="8503">MQHFAGMRKDYKDESLTRLPMTNQRPIQRRKAPRGYNITVMTVAVQSTALGLIVGTATSEHALIFVAQIFVAGLLAT</sequence>
<keyword evidence="2" id="KW-0812">Transmembrane</keyword>
<gene>
    <name evidence="3" type="ORF">FHX48_000157</name>
</gene>
<protein>
    <submittedName>
        <fullName evidence="3">Uncharacterized protein</fullName>
    </submittedName>
</protein>
<proteinExistence type="predicted"/>
<feature type="compositionally biased region" description="Basic and acidic residues" evidence="1">
    <location>
        <begin position="7"/>
        <end position="16"/>
    </location>
</feature>
<evidence type="ECO:0000313" key="3">
    <source>
        <dbReference type="EMBL" id="MBA8815105.1"/>
    </source>
</evidence>
<dbReference type="Proteomes" id="UP000526083">
    <property type="component" value="Unassembled WGS sequence"/>
</dbReference>
<dbReference type="RefSeq" id="WP_167044413.1">
    <property type="nucleotide sequence ID" value="NZ_JAAOZB010000001.1"/>
</dbReference>
<organism evidence="3 4">
    <name type="scientific">Microbacterium halimionae</name>
    <dbReference type="NCBI Taxonomy" id="1526413"/>
    <lineage>
        <taxon>Bacteria</taxon>
        <taxon>Bacillati</taxon>
        <taxon>Actinomycetota</taxon>
        <taxon>Actinomycetes</taxon>
        <taxon>Micrococcales</taxon>
        <taxon>Microbacteriaceae</taxon>
        <taxon>Microbacterium</taxon>
    </lineage>
</organism>
<evidence type="ECO:0000256" key="1">
    <source>
        <dbReference type="SAM" id="MobiDB-lite"/>
    </source>
</evidence>
<feature type="transmembrane region" description="Helical" evidence="2">
    <location>
        <begin position="35"/>
        <end position="55"/>
    </location>
</feature>
<evidence type="ECO:0000313" key="4">
    <source>
        <dbReference type="Proteomes" id="UP000526083"/>
    </source>
</evidence>
<feature type="region of interest" description="Disordered" evidence="1">
    <location>
        <begin position="1"/>
        <end position="31"/>
    </location>
</feature>
<reference evidence="3 4" key="1">
    <citation type="submission" date="2020-07" db="EMBL/GenBank/DDBJ databases">
        <title>Sequencing the genomes of 1000 actinobacteria strains.</title>
        <authorList>
            <person name="Klenk H.-P."/>
        </authorList>
    </citation>
    <scope>NUCLEOTIDE SEQUENCE [LARGE SCALE GENOMIC DNA]</scope>
    <source>
        <strain evidence="3 4">DSM 27576</strain>
    </source>
</reference>
<evidence type="ECO:0000256" key="2">
    <source>
        <dbReference type="SAM" id="Phobius"/>
    </source>
</evidence>
<name>A0A7W3JLK8_9MICO</name>
<accession>A0A7W3JLK8</accession>
<keyword evidence="2" id="KW-1133">Transmembrane helix</keyword>
<dbReference type="AlphaFoldDB" id="A0A7W3JLK8"/>
<dbReference type="EMBL" id="JACGWY010000001">
    <property type="protein sequence ID" value="MBA8815105.1"/>
    <property type="molecule type" value="Genomic_DNA"/>
</dbReference>
<keyword evidence="4" id="KW-1185">Reference proteome</keyword>
<comment type="caution">
    <text evidence="3">The sequence shown here is derived from an EMBL/GenBank/DDBJ whole genome shotgun (WGS) entry which is preliminary data.</text>
</comment>